<accession>U1WFF7</accession>
<dbReference type="HOGENOM" id="CLU_1145366_0_0_9"/>
<name>U1WFF7_ANEAE</name>
<keyword evidence="2" id="KW-1185">Reference proteome</keyword>
<sequence>MYTFNLEKGTIEKLQEVIPSGKRSRIIRDYIIHDYSLPTNLDELQSIPKENEVYPFYLNESAISKIDALIKAAANQGLGINRSTIMRDVLQRMIKKYEDNPIEAGKRKEIVFYVPKGTVKALNQFVPAKQRSIFIEDFILSEYTPSSEDVLKEKKDTSERFKVYLDEHTIEFMDELAAKFNTKSIKRSSIGRDIVLQALDVLQTSKSPKQKNLDEKLYSVIQEYKEIYGSDVKKIVNKILED</sequence>
<evidence type="ECO:0000313" key="2">
    <source>
        <dbReference type="Proteomes" id="UP000016511"/>
    </source>
</evidence>
<dbReference type="Proteomes" id="UP000016511">
    <property type="component" value="Unassembled WGS sequence"/>
</dbReference>
<dbReference type="AlphaFoldDB" id="U1WFF7"/>
<dbReference type="PATRIC" id="fig|649747.3.peg.4200"/>
<dbReference type="RefSeq" id="WP_021624082.1">
    <property type="nucleotide sequence ID" value="NZ_KE952892.1"/>
</dbReference>
<protein>
    <submittedName>
        <fullName evidence="1">Uncharacterized protein</fullName>
    </submittedName>
</protein>
<gene>
    <name evidence="1" type="ORF">HMPREF0083_04666</name>
</gene>
<dbReference type="EMBL" id="AWSJ01000286">
    <property type="protein sequence ID" value="ERI07259.1"/>
    <property type="molecule type" value="Genomic_DNA"/>
</dbReference>
<proteinExistence type="predicted"/>
<reference evidence="1 2" key="1">
    <citation type="submission" date="2013-08" db="EMBL/GenBank/DDBJ databases">
        <authorList>
            <person name="Weinstock G."/>
            <person name="Sodergren E."/>
            <person name="Wylie T."/>
            <person name="Fulton L."/>
            <person name="Fulton R."/>
            <person name="Fronick C."/>
            <person name="O'Laughlin M."/>
            <person name="Godfrey J."/>
            <person name="Miner T."/>
            <person name="Herter B."/>
            <person name="Appelbaum E."/>
            <person name="Cordes M."/>
            <person name="Lek S."/>
            <person name="Wollam A."/>
            <person name="Pepin K.H."/>
            <person name="Palsikar V.B."/>
            <person name="Mitreva M."/>
            <person name="Wilson R.K."/>
        </authorList>
    </citation>
    <scope>NUCLEOTIDE SEQUENCE [LARGE SCALE GENOMIC DNA]</scope>
    <source>
        <strain evidence="1 2">ATCC 12856</strain>
    </source>
</reference>
<evidence type="ECO:0000313" key="1">
    <source>
        <dbReference type="EMBL" id="ERI07259.1"/>
    </source>
</evidence>
<comment type="caution">
    <text evidence="1">The sequence shown here is derived from an EMBL/GenBank/DDBJ whole genome shotgun (WGS) entry which is preliminary data.</text>
</comment>
<organism evidence="1 2">
    <name type="scientific">Aneurinibacillus aneurinilyticus ATCC 12856</name>
    <dbReference type="NCBI Taxonomy" id="649747"/>
    <lineage>
        <taxon>Bacteria</taxon>
        <taxon>Bacillati</taxon>
        <taxon>Bacillota</taxon>
        <taxon>Bacilli</taxon>
        <taxon>Bacillales</taxon>
        <taxon>Paenibacillaceae</taxon>
        <taxon>Aneurinibacillus group</taxon>
        <taxon>Aneurinibacillus</taxon>
    </lineage>
</organism>
<dbReference type="GeneID" id="92841175"/>